<evidence type="ECO:0000313" key="2">
    <source>
        <dbReference type="Proteomes" id="UP000094527"/>
    </source>
</evidence>
<protein>
    <submittedName>
        <fullName evidence="1">Uncharacterized protein</fullName>
    </submittedName>
</protein>
<keyword evidence="2" id="KW-1185">Reference proteome</keyword>
<accession>A0A1D2MJE5</accession>
<sequence>MGVINVLAKFLIQPKTQDGSFVVEKGCARILGADEATAAILQTQFPELKLCPSSSTLSDSIILRTSQEGFQMSLEDALATATSYLNVLDQQEYTVVSGFKDNLVDATDGSTPCIFGLCKSEYRKLRIDIEHTYTVQIVIM</sequence>
<comment type="caution">
    <text evidence="1">The sequence shown here is derived from an EMBL/GenBank/DDBJ whole genome shotgun (WGS) entry which is preliminary data.</text>
</comment>
<evidence type="ECO:0000313" key="1">
    <source>
        <dbReference type="EMBL" id="ODM92924.1"/>
    </source>
</evidence>
<reference evidence="1 2" key="1">
    <citation type="journal article" date="2016" name="Genome Biol. Evol.">
        <title>Gene Family Evolution Reflects Adaptation to Soil Environmental Stressors in the Genome of the Collembolan Orchesella cincta.</title>
        <authorList>
            <person name="Faddeeva-Vakhrusheva A."/>
            <person name="Derks M.F."/>
            <person name="Anvar S.Y."/>
            <person name="Agamennone V."/>
            <person name="Suring W."/>
            <person name="Smit S."/>
            <person name="van Straalen N.M."/>
            <person name="Roelofs D."/>
        </authorList>
    </citation>
    <scope>NUCLEOTIDE SEQUENCE [LARGE SCALE GENOMIC DNA]</scope>
    <source>
        <tissue evidence="1">Mixed pool</tissue>
    </source>
</reference>
<organism evidence="1 2">
    <name type="scientific">Orchesella cincta</name>
    <name type="common">Springtail</name>
    <name type="synonym">Podura cincta</name>
    <dbReference type="NCBI Taxonomy" id="48709"/>
    <lineage>
        <taxon>Eukaryota</taxon>
        <taxon>Metazoa</taxon>
        <taxon>Ecdysozoa</taxon>
        <taxon>Arthropoda</taxon>
        <taxon>Hexapoda</taxon>
        <taxon>Collembola</taxon>
        <taxon>Entomobryomorpha</taxon>
        <taxon>Entomobryoidea</taxon>
        <taxon>Orchesellidae</taxon>
        <taxon>Orchesellinae</taxon>
        <taxon>Orchesella</taxon>
    </lineage>
</organism>
<proteinExistence type="predicted"/>
<name>A0A1D2MJE5_ORCCI</name>
<dbReference type="AlphaFoldDB" id="A0A1D2MJE5"/>
<dbReference type="EMBL" id="LJIJ01001119">
    <property type="protein sequence ID" value="ODM92924.1"/>
    <property type="molecule type" value="Genomic_DNA"/>
</dbReference>
<dbReference type="Proteomes" id="UP000094527">
    <property type="component" value="Unassembled WGS sequence"/>
</dbReference>
<gene>
    <name evidence="1" type="ORF">Ocin01_13761</name>
</gene>